<evidence type="ECO:0000256" key="2">
    <source>
        <dbReference type="ARBA" id="ARBA00022694"/>
    </source>
</evidence>
<feature type="binding site" evidence="6">
    <location>
        <position position="254"/>
    </location>
    <ligand>
        <name>K(+)</name>
        <dbReference type="ChEBI" id="CHEBI:29103"/>
    </ligand>
</feature>
<feature type="binding site" evidence="6">
    <location>
        <begin position="252"/>
        <end position="258"/>
    </location>
    <ligand>
        <name>GTP</name>
        <dbReference type="ChEBI" id="CHEBI:37565"/>
    </ligand>
</feature>
<dbReference type="InterPro" id="IPR027266">
    <property type="entry name" value="TrmE/GcvT-like"/>
</dbReference>
<gene>
    <name evidence="6" type="primary">mnmE</name>
    <name evidence="6" type="synonym">trmE</name>
    <name evidence="9" type="ORF">HMPREF9440_00025</name>
</gene>
<comment type="caution">
    <text evidence="9">The sequence shown here is derived from an EMBL/GenBank/DDBJ whole genome shotgun (WGS) entry which is preliminary data.</text>
</comment>
<dbReference type="Pfam" id="PF10396">
    <property type="entry name" value="TrmE_N"/>
    <property type="match status" value="1"/>
</dbReference>
<protein>
    <recommendedName>
        <fullName evidence="6">tRNA modification GTPase MnmE</fullName>
        <ecNumber evidence="6">3.6.-.-</ecNumber>
    </recommendedName>
</protein>
<dbReference type="HOGENOM" id="CLU_019624_4_1_4"/>
<keyword evidence="4 6" id="KW-0630">Potassium</keyword>
<keyword evidence="6" id="KW-0460">Magnesium</keyword>
<dbReference type="Gene3D" id="1.20.120.430">
    <property type="entry name" value="tRNA modification GTPase MnmE domain 2"/>
    <property type="match status" value="1"/>
</dbReference>
<feature type="binding site" evidence="6">
    <location>
        <position position="233"/>
    </location>
    <ligand>
        <name>K(+)</name>
        <dbReference type="ChEBI" id="CHEBI:29103"/>
    </ligand>
</feature>
<evidence type="ECO:0000256" key="1">
    <source>
        <dbReference type="ARBA" id="ARBA00011043"/>
    </source>
</evidence>
<organism evidence="9 10">
    <name type="scientific">Sutterella parvirubra YIT 11816</name>
    <dbReference type="NCBI Taxonomy" id="762967"/>
    <lineage>
        <taxon>Bacteria</taxon>
        <taxon>Pseudomonadati</taxon>
        <taxon>Pseudomonadota</taxon>
        <taxon>Betaproteobacteria</taxon>
        <taxon>Burkholderiales</taxon>
        <taxon>Sutterellaceae</taxon>
        <taxon>Sutterella</taxon>
    </lineage>
</organism>
<dbReference type="Pfam" id="PF12631">
    <property type="entry name" value="MnmE_helical"/>
    <property type="match status" value="1"/>
</dbReference>
<dbReference type="GO" id="GO:0005829">
    <property type="term" value="C:cytosol"/>
    <property type="evidence" value="ECO:0007669"/>
    <property type="project" value="TreeGrafter"/>
</dbReference>
<feature type="binding site" evidence="6">
    <location>
        <position position="252"/>
    </location>
    <ligand>
        <name>K(+)</name>
        <dbReference type="ChEBI" id="CHEBI:29103"/>
    </ligand>
</feature>
<dbReference type="GO" id="GO:0005525">
    <property type="term" value="F:GTP binding"/>
    <property type="evidence" value="ECO:0007669"/>
    <property type="project" value="UniProtKB-UniRule"/>
</dbReference>
<dbReference type="Gene3D" id="3.40.50.300">
    <property type="entry name" value="P-loop containing nucleotide triphosphate hydrolases"/>
    <property type="match status" value="1"/>
</dbReference>
<dbReference type="GO" id="GO:0002098">
    <property type="term" value="P:tRNA wobble uridine modification"/>
    <property type="evidence" value="ECO:0007669"/>
    <property type="project" value="TreeGrafter"/>
</dbReference>
<dbReference type="InterPro" id="IPR018948">
    <property type="entry name" value="GTP-bd_TrmE_N"/>
</dbReference>
<keyword evidence="6" id="KW-0378">Hydrolase</keyword>
<dbReference type="AlphaFoldDB" id="H3KBD0"/>
<dbReference type="STRING" id="762967.HMPREF9440_00025"/>
<accession>H3KBD0</accession>
<feature type="binding site" evidence="6">
    <location>
        <begin position="341"/>
        <end position="344"/>
    </location>
    <ligand>
        <name>GTP</name>
        <dbReference type="ChEBI" id="CHEBI:37565"/>
    </ligand>
</feature>
<evidence type="ECO:0000256" key="7">
    <source>
        <dbReference type="RuleBase" id="RU003313"/>
    </source>
</evidence>
<keyword evidence="6" id="KW-0479">Metal-binding</keyword>
<comment type="similarity">
    <text evidence="1 6 7">Belongs to the TRAFAC class TrmE-Era-EngA-EngB-Septin-like GTPase superfamily. TrmE GTPase family.</text>
</comment>
<evidence type="ECO:0000256" key="4">
    <source>
        <dbReference type="ARBA" id="ARBA00022958"/>
    </source>
</evidence>
<keyword evidence="2 6" id="KW-0819">tRNA processing</keyword>
<dbReference type="EC" id="3.6.-.-" evidence="6"/>
<dbReference type="InterPro" id="IPR006073">
    <property type="entry name" value="GTP-bd"/>
</dbReference>
<keyword evidence="6" id="KW-0963">Cytoplasm</keyword>
<dbReference type="GO" id="GO:0003924">
    <property type="term" value="F:GTPase activity"/>
    <property type="evidence" value="ECO:0007669"/>
    <property type="project" value="UniProtKB-UniRule"/>
</dbReference>
<comment type="subunit">
    <text evidence="6">Homodimer. Heterotetramer of two MnmE and two MnmG subunits.</text>
</comment>
<dbReference type="NCBIfam" id="TIGR00450">
    <property type="entry name" value="mnmE_trmE_thdF"/>
    <property type="match status" value="1"/>
</dbReference>
<dbReference type="InterPro" id="IPR031168">
    <property type="entry name" value="G_TrmE"/>
</dbReference>
<feature type="binding site" evidence="6">
    <location>
        <position position="84"/>
    </location>
    <ligand>
        <name>(6S)-5-formyl-5,6,7,8-tetrahydrofolate</name>
        <dbReference type="ChEBI" id="CHEBI:57457"/>
    </ligand>
</feature>
<keyword evidence="5 6" id="KW-0342">GTP-binding</keyword>
<feature type="binding site" evidence="6">
    <location>
        <begin position="277"/>
        <end position="280"/>
    </location>
    <ligand>
        <name>GTP</name>
        <dbReference type="ChEBI" id="CHEBI:37565"/>
    </ligand>
</feature>
<feature type="binding site" evidence="6">
    <location>
        <position position="456"/>
    </location>
    <ligand>
        <name>(6S)-5-formyl-5,6,7,8-tetrahydrofolate</name>
        <dbReference type="ChEBI" id="CHEBI:57457"/>
    </ligand>
</feature>
<dbReference type="CDD" id="cd14858">
    <property type="entry name" value="TrmE_N"/>
    <property type="match status" value="1"/>
</dbReference>
<dbReference type="Gene3D" id="3.30.1360.120">
    <property type="entry name" value="Probable tRNA modification gtpase trme, domain 1"/>
    <property type="match status" value="1"/>
</dbReference>
<dbReference type="InterPro" id="IPR025867">
    <property type="entry name" value="MnmE_helical"/>
</dbReference>
<dbReference type="SUPFAM" id="SSF52540">
    <property type="entry name" value="P-loop containing nucleoside triphosphate hydrolases"/>
    <property type="match status" value="1"/>
</dbReference>
<dbReference type="GO" id="GO:0030488">
    <property type="term" value="P:tRNA methylation"/>
    <property type="evidence" value="ECO:0007669"/>
    <property type="project" value="TreeGrafter"/>
</dbReference>
<feature type="binding site" evidence="6">
    <location>
        <position position="24"/>
    </location>
    <ligand>
        <name>(6S)-5-formyl-5,6,7,8-tetrahydrofolate</name>
        <dbReference type="ChEBI" id="CHEBI:57457"/>
    </ligand>
</feature>
<feature type="binding site" evidence="6">
    <location>
        <position position="257"/>
    </location>
    <ligand>
        <name>K(+)</name>
        <dbReference type="ChEBI" id="CHEBI:29103"/>
    </ligand>
</feature>
<dbReference type="InterPro" id="IPR005225">
    <property type="entry name" value="Small_GTP-bd"/>
</dbReference>
<dbReference type="PANTHER" id="PTHR42714">
    <property type="entry name" value="TRNA MODIFICATION GTPASE GTPBP3"/>
    <property type="match status" value="1"/>
</dbReference>
<comment type="function">
    <text evidence="6">Exhibits a very high intrinsic GTPase hydrolysis rate. Involved in the addition of a carboxymethylaminomethyl (cmnm) group at the wobble position (U34) of certain tRNAs, forming tRNA-cmnm(5)s(2)U34.</text>
</comment>
<dbReference type="PRINTS" id="PR00326">
    <property type="entry name" value="GTP1OBG"/>
</dbReference>
<sequence>MHSDTDPIVAVATAAGRGGIGIVRVSAPPERAAGMLEALFPGRRAEPRHAHLWPVTDASGNLLDHAIVLWFPAPASYTGESVLEIQAHGGPVLMRMITRTVLEKCAAFGVRLAEPGEFTKRAFLNGRMDLAQAEAVSDLIDAVSESAVSAATRSLTGEFSNLVHAVADETDELRAYVEASLDFPEEEVENLAQGRIFERTEALLERIRTILATARRGSVLREGVTVALVGSPNVGKSSLLNALAGEEVAIVTDIAGTTRDKIEHWVTIEGVPLRIVDTAGIRETSDTVEAKGIERTLDAASKADLVLHLVDASGRIVDEENVLKRVMSVVRRGVPLVTVANKADEADPSRTPLPDEILISARTGAGLENLRRVLLESAGMSASTDGLFMARERHLDCLRRAQSHLEAALAMRTGFCMMELLAEELRLAGSALGEIRGETTPDDLLGMIFSKFCIGK</sequence>
<dbReference type="GO" id="GO:0046872">
    <property type="term" value="F:metal ion binding"/>
    <property type="evidence" value="ECO:0007669"/>
    <property type="project" value="UniProtKB-KW"/>
</dbReference>
<evidence type="ECO:0000313" key="9">
    <source>
        <dbReference type="EMBL" id="EHY32563.1"/>
    </source>
</evidence>
<evidence type="ECO:0000313" key="10">
    <source>
        <dbReference type="Proteomes" id="UP000004956"/>
    </source>
</evidence>
<dbReference type="EMBL" id="AFBQ01000002">
    <property type="protein sequence ID" value="EHY32563.1"/>
    <property type="molecule type" value="Genomic_DNA"/>
</dbReference>
<reference evidence="9 10" key="1">
    <citation type="submission" date="2011-11" db="EMBL/GenBank/DDBJ databases">
        <authorList>
            <person name="Weinstock G."/>
            <person name="Sodergren E."/>
            <person name="Clifton S."/>
            <person name="Fulton L."/>
            <person name="Fulton B."/>
            <person name="Courtney L."/>
            <person name="Fronick C."/>
            <person name="Harrison M."/>
            <person name="Strong C."/>
            <person name="Farmer C."/>
            <person name="Delahaunty K."/>
            <person name="Markovic C."/>
            <person name="Hall O."/>
            <person name="Minx P."/>
            <person name="Tomlinson C."/>
            <person name="Mitreva M."/>
            <person name="Hou S."/>
            <person name="Chen J."/>
            <person name="Wollam A."/>
            <person name="Pepin K.H."/>
            <person name="Johnson M."/>
            <person name="Bhonagiri V."/>
            <person name="Zhang X."/>
            <person name="Suruliraj S."/>
            <person name="Warren W."/>
            <person name="Chinwalla A."/>
            <person name="Mardis E.R."/>
            <person name="Wilson R.K."/>
        </authorList>
    </citation>
    <scope>NUCLEOTIDE SEQUENCE [LARGE SCALE GENOMIC DNA]</scope>
    <source>
        <strain evidence="9 10">YIT 11816</strain>
    </source>
</reference>
<comment type="cofactor">
    <cofactor evidence="6">
        <name>K(+)</name>
        <dbReference type="ChEBI" id="CHEBI:29103"/>
    </cofactor>
    <text evidence="6">Binds 1 potassium ion per subunit.</text>
</comment>
<evidence type="ECO:0000259" key="8">
    <source>
        <dbReference type="PROSITE" id="PS51709"/>
    </source>
</evidence>
<dbReference type="Pfam" id="PF01926">
    <property type="entry name" value="MMR_HSR1"/>
    <property type="match status" value="1"/>
</dbReference>
<dbReference type="HAMAP" id="MF_00379">
    <property type="entry name" value="GTPase_MnmE"/>
    <property type="match status" value="1"/>
</dbReference>
<dbReference type="Proteomes" id="UP000004956">
    <property type="component" value="Unassembled WGS sequence"/>
</dbReference>
<dbReference type="InterPro" id="IPR027417">
    <property type="entry name" value="P-loop_NTPase"/>
</dbReference>
<evidence type="ECO:0000256" key="3">
    <source>
        <dbReference type="ARBA" id="ARBA00022741"/>
    </source>
</evidence>
<keyword evidence="10" id="KW-1185">Reference proteome</keyword>
<dbReference type="InterPro" id="IPR027368">
    <property type="entry name" value="MnmE_dom2"/>
</dbReference>
<dbReference type="InterPro" id="IPR004520">
    <property type="entry name" value="GTPase_MnmE"/>
</dbReference>
<dbReference type="PANTHER" id="PTHR42714:SF2">
    <property type="entry name" value="TRNA MODIFICATION GTPASE GTPBP3, MITOCHONDRIAL"/>
    <property type="match status" value="1"/>
</dbReference>
<name>H3KBD0_9BURK</name>
<proteinExistence type="inferred from homology"/>
<feature type="binding site" evidence="6">
    <location>
        <position position="258"/>
    </location>
    <ligand>
        <name>Mg(2+)</name>
        <dbReference type="ChEBI" id="CHEBI:18420"/>
    </ligand>
</feature>
<feature type="domain" description="TrmE-type G" evidence="8">
    <location>
        <begin position="223"/>
        <end position="379"/>
    </location>
</feature>
<dbReference type="RefSeq" id="WP_008540315.1">
    <property type="nucleotide sequence ID" value="NZ_JH604836.1"/>
</dbReference>
<keyword evidence="3 6" id="KW-0547">Nucleotide-binding</keyword>
<feature type="binding site" evidence="6">
    <location>
        <position position="127"/>
    </location>
    <ligand>
        <name>(6S)-5-formyl-5,6,7,8-tetrahydrofolate</name>
        <dbReference type="ChEBI" id="CHEBI:57457"/>
    </ligand>
</feature>
<feature type="binding site" evidence="6">
    <location>
        <begin position="360"/>
        <end position="362"/>
    </location>
    <ligand>
        <name>GTP</name>
        <dbReference type="ChEBI" id="CHEBI:37565"/>
    </ligand>
</feature>
<evidence type="ECO:0000256" key="5">
    <source>
        <dbReference type="ARBA" id="ARBA00023134"/>
    </source>
</evidence>
<dbReference type="CDD" id="cd04164">
    <property type="entry name" value="trmE"/>
    <property type="match status" value="1"/>
</dbReference>
<comment type="subcellular location">
    <subcellularLocation>
        <location evidence="6">Cytoplasm</location>
    </subcellularLocation>
</comment>
<dbReference type="PATRIC" id="fig|762967.3.peg.21"/>
<dbReference type="NCBIfam" id="TIGR00231">
    <property type="entry name" value="small_GTP"/>
    <property type="match status" value="1"/>
</dbReference>
<feature type="binding site" evidence="6">
    <location>
        <begin position="233"/>
        <end position="238"/>
    </location>
    <ligand>
        <name>GTP</name>
        <dbReference type="ChEBI" id="CHEBI:37565"/>
    </ligand>
</feature>
<dbReference type="NCBIfam" id="NF003661">
    <property type="entry name" value="PRK05291.1-3"/>
    <property type="match status" value="1"/>
</dbReference>
<evidence type="ECO:0000256" key="6">
    <source>
        <dbReference type="HAMAP-Rule" id="MF_00379"/>
    </source>
</evidence>
<dbReference type="PROSITE" id="PS51709">
    <property type="entry name" value="G_TRME"/>
    <property type="match status" value="1"/>
</dbReference>
<feature type="binding site" evidence="6">
    <location>
        <position position="237"/>
    </location>
    <ligand>
        <name>Mg(2+)</name>
        <dbReference type="ChEBI" id="CHEBI:18420"/>
    </ligand>
</feature>